<name>A0A150TUA4_SORCE</name>
<evidence type="ECO:0000256" key="1">
    <source>
        <dbReference type="SAM" id="MobiDB-lite"/>
    </source>
</evidence>
<dbReference type="AlphaFoldDB" id="A0A150TUA4"/>
<reference evidence="2 3" key="1">
    <citation type="submission" date="2014-02" db="EMBL/GenBank/DDBJ databases">
        <title>The small core and large imbalanced accessory genome model reveals a collaborative survival strategy of Sorangium cellulosum strains in nature.</title>
        <authorList>
            <person name="Han K."/>
            <person name="Peng R."/>
            <person name="Blom J."/>
            <person name="Li Y.-Z."/>
        </authorList>
    </citation>
    <scope>NUCLEOTIDE SEQUENCE [LARGE SCALE GENOMIC DNA]</scope>
    <source>
        <strain evidence="2 3">So0007-03</strain>
    </source>
</reference>
<feature type="region of interest" description="Disordered" evidence="1">
    <location>
        <begin position="52"/>
        <end position="84"/>
    </location>
</feature>
<dbReference type="EMBL" id="JEME01001109">
    <property type="protein sequence ID" value="KYG08058.1"/>
    <property type="molecule type" value="Genomic_DNA"/>
</dbReference>
<gene>
    <name evidence="2" type="ORF">BE21_25790</name>
</gene>
<evidence type="ECO:0000313" key="3">
    <source>
        <dbReference type="Proteomes" id="UP000075502"/>
    </source>
</evidence>
<dbReference type="Proteomes" id="UP000075502">
    <property type="component" value="Unassembled WGS sequence"/>
</dbReference>
<comment type="caution">
    <text evidence="2">The sequence shown here is derived from an EMBL/GenBank/DDBJ whole genome shotgun (WGS) entry which is preliminary data.</text>
</comment>
<sequence>MPDVHRGASGDGLRFPMNVGLAQSSPPPSVGVVVPARPLWVTLADGRLQDVGEPSHRVDKAAGWPRAQAEPQYAASGAVCHQKG</sequence>
<proteinExistence type="predicted"/>
<organism evidence="2 3">
    <name type="scientific">Sorangium cellulosum</name>
    <name type="common">Polyangium cellulosum</name>
    <dbReference type="NCBI Taxonomy" id="56"/>
    <lineage>
        <taxon>Bacteria</taxon>
        <taxon>Pseudomonadati</taxon>
        <taxon>Myxococcota</taxon>
        <taxon>Polyangia</taxon>
        <taxon>Polyangiales</taxon>
        <taxon>Polyangiaceae</taxon>
        <taxon>Sorangium</taxon>
    </lineage>
</organism>
<protein>
    <submittedName>
        <fullName evidence="2">Uncharacterized protein</fullName>
    </submittedName>
</protein>
<accession>A0A150TUA4</accession>
<evidence type="ECO:0000313" key="2">
    <source>
        <dbReference type="EMBL" id="KYG08058.1"/>
    </source>
</evidence>